<accession>A0ABU9DXF0</accession>
<keyword evidence="1" id="KW-0472">Membrane</keyword>
<evidence type="ECO:0000313" key="3">
    <source>
        <dbReference type="Proteomes" id="UP001469365"/>
    </source>
</evidence>
<organism evidence="2 3">
    <name type="scientific">Paenibacillus filicis</name>
    <dbReference type="NCBI Taxonomy" id="669464"/>
    <lineage>
        <taxon>Bacteria</taxon>
        <taxon>Bacillati</taxon>
        <taxon>Bacillota</taxon>
        <taxon>Bacilli</taxon>
        <taxon>Bacillales</taxon>
        <taxon>Paenibacillaceae</taxon>
        <taxon>Paenibacillus</taxon>
    </lineage>
</organism>
<reference evidence="2 3" key="1">
    <citation type="submission" date="2024-04" db="EMBL/GenBank/DDBJ databases">
        <title>draft genome sequnece of Paenibacillus filicis.</title>
        <authorList>
            <person name="Kim D.-U."/>
        </authorList>
    </citation>
    <scope>NUCLEOTIDE SEQUENCE [LARGE SCALE GENOMIC DNA]</scope>
    <source>
        <strain evidence="2 3">KACC14197</strain>
    </source>
</reference>
<evidence type="ECO:0000313" key="2">
    <source>
        <dbReference type="EMBL" id="MEK8132798.1"/>
    </source>
</evidence>
<dbReference type="InterPro" id="IPR010718">
    <property type="entry name" value="DUF1294"/>
</dbReference>
<keyword evidence="1" id="KW-1133">Transmembrane helix</keyword>
<sequence length="91" mass="10215">MAFLWAYALLINAIGLILMAVDKGKARRKAWRIPEKQLFLVAAAGGSGGMWVGMRMWRHKTKHRSFTFGIPAIFIVQVVAILAIWGNQLPH</sequence>
<feature type="transmembrane region" description="Helical" evidence="1">
    <location>
        <begin position="66"/>
        <end position="85"/>
    </location>
</feature>
<dbReference type="EMBL" id="JBBPCC010000035">
    <property type="protein sequence ID" value="MEK8132798.1"/>
    <property type="molecule type" value="Genomic_DNA"/>
</dbReference>
<name>A0ABU9DXF0_9BACL</name>
<dbReference type="Proteomes" id="UP001469365">
    <property type="component" value="Unassembled WGS sequence"/>
</dbReference>
<protein>
    <submittedName>
        <fullName evidence="2">DUF1294 domain-containing protein</fullName>
    </submittedName>
</protein>
<dbReference type="Pfam" id="PF06961">
    <property type="entry name" value="DUF1294"/>
    <property type="match status" value="1"/>
</dbReference>
<gene>
    <name evidence="2" type="ORF">WMW72_33450</name>
</gene>
<dbReference type="RefSeq" id="WP_341419921.1">
    <property type="nucleotide sequence ID" value="NZ_JBBPCC010000035.1"/>
</dbReference>
<keyword evidence="3" id="KW-1185">Reference proteome</keyword>
<evidence type="ECO:0000256" key="1">
    <source>
        <dbReference type="SAM" id="Phobius"/>
    </source>
</evidence>
<keyword evidence="1" id="KW-0812">Transmembrane</keyword>
<proteinExistence type="predicted"/>
<comment type="caution">
    <text evidence="2">The sequence shown here is derived from an EMBL/GenBank/DDBJ whole genome shotgun (WGS) entry which is preliminary data.</text>
</comment>